<keyword evidence="2" id="KW-0732">Signal</keyword>
<proteinExistence type="predicted"/>
<reference evidence="3 4" key="1">
    <citation type="journal article" date="2009" name="Nature">
        <title>The Sorghum bicolor genome and the diversification of grasses.</title>
        <authorList>
            <person name="Paterson A.H."/>
            <person name="Bowers J.E."/>
            <person name="Bruggmann R."/>
            <person name="Dubchak I."/>
            <person name="Grimwood J."/>
            <person name="Gundlach H."/>
            <person name="Haberer G."/>
            <person name="Hellsten U."/>
            <person name="Mitros T."/>
            <person name="Poliakov A."/>
            <person name="Schmutz J."/>
            <person name="Spannagl M."/>
            <person name="Tang H."/>
            <person name="Wang X."/>
            <person name="Wicker T."/>
            <person name="Bharti A.K."/>
            <person name="Chapman J."/>
            <person name="Feltus F.A."/>
            <person name="Gowik U."/>
            <person name="Grigoriev I.V."/>
            <person name="Lyons E."/>
            <person name="Maher C.A."/>
            <person name="Martis M."/>
            <person name="Narechania A."/>
            <person name="Otillar R.P."/>
            <person name="Penning B.W."/>
            <person name="Salamov A.A."/>
            <person name="Wang Y."/>
            <person name="Zhang L."/>
            <person name="Carpita N.C."/>
            <person name="Freeling M."/>
            <person name="Gingle A.R."/>
            <person name="Hash C.T."/>
            <person name="Keller B."/>
            <person name="Klein P."/>
            <person name="Kresovich S."/>
            <person name="McCann M.C."/>
            <person name="Ming R."/>
            <person name="Peterson D.G."/>
            <person name="Mehboob-ur-Rahman"/>
            <person name="Ware D."/>
            <person name="Westhoff P."/>
            <person name="Mayer K.F."/>
            <person name="Messing J."/>
            <person name="Rokhsar D.S."/>
        </authorList>
    </citation>
    <scope>NUCLEOTIDE SEQUENCE [LARGE SCALE GENOMIC DNA]</scope>
    <source>
        <strain evidence="4">cv. BTx623</strain>
    </source>
</reference>
<dbReference type="STRING" id="4558.A0A1B6Q7J5"/>
<feature type="signal peptide" evidence="2">
    <location>
        <begin position="1"/>
        <end position="20"/>
    </location>
</feature>
<name>A0A1B6Q7J5_SORBI</name>
<dbReference type="GO" id="GO:0003723">
    <property type="term" value="F:RNA binding"/>
    <property type="evidence" value="ECO:0000318"/>
    <property type="project" value="GO_Central"/>
</dbReference>
<dbReference type="GO" id="GO:0034715">
    <property type="term" value="C:pICln-Sm protein complex"/>
    <property type="evidence" value="ECO:0000318"/>
    <property type="project" value="GO_Central"/>
</dbReference>
<sequence>MYLLGAKISLYVALLTTTQTVPVNPKPFKNNLSGKPVVVKLMWGMDYKGIEGVWICHGSGFIEGSRQAASAFLVSKPAGRPARRAGSGGDRESHVRDPIAGGNRSAQARPHGSGPWLGSH</sequence>
<evidence type="ECO:0000256" key="2">
    <source>
        <dbReference type="SAM" id="SignalP"/>
    </source>
</evidence>
<dbReference type="GO" id="GO:0000398">
    <property type="term" value="P:mRNA splicing, via spliceosome"/>
    <property type="evidence" value="ECO:0000318"/>
    <property type="project" value="GO_Central"/>
</dbReference>
<protein>
    <submittedName>
        <fullName evidence="3">Uncharacterized protein</fullName>
    </submittedName>
</protein>
<dbReference type="EMBL" id="CM000762">
    <property type="protein sequence ID" value="KXG33886.1"/>
    <property type="molecule type" value="Genomic_DNA"/>
</dbReference>
<dbReference type="Gramene" id="KXG33886">
    <property type="protein sequence ID" value="KXG33886"/>
    <property type="gene ID" value="SORBI_3003G386500"/>
</dbReference>
<keyword evidence="4" id="KW-1185">Reference proteome</keyword>
<dbReference type="GO" id="GO:0071013">
    <property type="term" value="C:catalytic step 2 spliceosome"/>
    <property type="evidence" value="ECO:0000318"/>
    <property type="project" value="GO_Central"/>
</dbReference>
<evidence type="ECO:0000313" key="4">
    <source>
        <dbReference type="Proteomes" id="UP000000768"/>
    </source>
</evidence>
<evidence type="ECO:0000256" key="1">
    <source>
        <dbReference type="SAM" id="MobiDB-lite"/>
    </source>
</evidence>
<dbReference type="Proteomes" id="UP000000768">
    <property type="component" value="Chromosome 3"/>
</dbReference>
<organism evidence="3 4">
    <name type="scientific">Sorghum bicolor</name>
    <name type="common">Sorghum</name>
    <name type="synonym">Sorghum vulgare</name>
    <dbReference type="NCBI Taxonomy" id="4558"/>
    <lineage>
        <taxon>Eukaryota</taxon>
        <taxon>Viridiplantae</taxon>
        <taxon>Streptophyta</taxon>
        <taxon>Embryophyta</taxon>
        <taxon>Tracheophyta</taxon>
        <taxon>Spermatophyta</taxon>
        <taxon>Magnoliopsida</taxon>
        <taxon>Liliopsida</taxon>
        <taxon>Poales</taxon>
        <taxon>Poaceae</taxon>
        <taxon>PACMAD clade</taxon>
        <taxon>Panicoideae</taxon>
        <taxon>Andropogonodae</taxon>
        <taxon>Andropogoneae</taxon>
        <taxon>Sorghinae</taxon>
        <taxon>Sorghum</taxon>
    </lineage>
</organism>
<dbReference type="GO" id="GO:0005685">
    <property type="term" value="C:U1 snRNP"/>
    <property type="evidence" value="ECO:0000318"/>
    <property type="project" value="GO_Central"/>
</dbReference>
<feature type="region of interest" description="Disordered" evidence="1">
    <location>
        <begin position="77"/>
        <end position="120"/>
    </location>
</feature>
<feature type="chain" id="PRO_5008589474" evidence="2">
    <location>
        <begin position="21"/>
        <end position="120"/>
    </location>
</feature>
<accession>A0A1B6Q7J5</accession>
<reference evidence="4" key="2">
    <citation type="journal article" date="2018" name="Plant J.">
        <title>The Sorghum bicolor reference genome: improved assembly, gene annotations, a transcriptome atlas, and signatures of genome organization.</title>
        <authorList>
            <person name="McCormick R.F."/>
            <person name="Truong S.K."/>
            <person name="Sreedasyam A."/>
            <person name="Jenkins J."/>
            <person name="Shu S."/>
            <person name="Sims D."/>
            <person name="Kennedy M."/>
            <person name="Amirebrahimi M."/>
            <person name="Weers B.D."/>
            <person name="McKinley B."/>
            <person name="Mattison A."/>
            <person name="Morishige D.T."/>
            <person name="Grimwood J."/>
            <person name="Schmutz J."/>
            <person name="Mullet J.E."/>
        </authorList>
    </citation>
    <scope>NUCLEOTIDE SEQUENCE [LARGE SCALE GENOMIC DNA]</scope>
    <source>
        <strain evidence="4">cv. BTx623</strain>
    </source>
</reference>
<dbReference type="AlphaFoldDB" id="A0A1B6Q7J5"/>
<dbReference type="Gene3D" id="2.30.30.100">
    <property type="match status" value="1"/>
</dbReference>
<evidence type="ECO:0000313" key="3">
    <source>
        <dbReference type="EMBL" id="KXG33886.1"/>
    </source>
</evidence>
<gene>
    <name evidence="3" type="ORF">SORBI_3003G386500</name>
</gene>
<dbReference type="InParanoid" id="A0A1B6Q7J5"/>